<dbReference type="Proteomes" id="UP000243217">
    <property type="component" value="Unassembled WGS sequence"/>
</dbReference>
<dbReference type="AlphaFoldDB" id="A0A1V9Z257"/>
<gene>
    <name evidence="1" type="ORF">THRCLA_22410</name>
</gene>
<comment type="caution">
    <text evidence="1">The sequence shown here is derived from an EMBL/GenBank/DDBJ whole genome shotgun (WGS) entry which is preliminary data.</text>
</comment>
<evidence type="ECO:0000313" key="1">
    <source>
        <dbReference type="EMBL" id="OQR92089.1"/>
    </source>
</evidence>
<evidence type="ECO:0000313" key="2">
    <source>
        <dbReference type="Proteomes" id="UP000243217"/>
    </source>
</evidence>
<reference evidence="1 2" key="1">
    <citation type="journal article" date="2014" name="Genome Biol. Evol.">
        <title>The secreted proteins of Achlya hypogyna and Thraustotheca clavata identify the ancestral oomycete secretome and reveal gene acquisitions by horizontal gene transfer.</title>
        <authorList>
            <person name="Misner I."/>
            <person name="Blouin N."/>
            <person name="Leonard G."/>
            <person name="Richards T.A."/>
            <person name="Lane C.E."/>
        </authorList>
    </citation>
    <scope>NUCLEOTIDE SEQUENCE [LARGE SCALE GENOMIC DNA]</scope>
    <source>
        <strain evidence="1 2">ATCC 34112</strain>
    </source>
</reference>
<dbReference type="InterPro" id="IPR036291">
    <property type="entry name" value="NAD(P)-bd_dom_sf"/>
</dbReference>
<dbReference type="OrthoDB" id="1933717at2759"/>
<dbReference type="PANTHER" id="PTHR45458">
    <property type="entry name" value="SHORT-CHAIN DEHYDROGENASE/REDUCTASE SDR"/>
    <property type="match status" value="1"/>
</dbReference>
<dbReference type="SUPFAM" id="SSF51735">
    <property type="entry name" value="NAD(P)-binding Rossmann-fold domains"/>
    <property type="match status" value="1"/>
</dbReference>
<dbReference type="EMBL" id="JNBS01002359">
    <property type="protein sequence ID" value="OQR92089.1"/>
    <property type="molecule type" value="Genomic_DNA"/>
</dbReference>
<dbReference type="PANTHER" id="PTHR45458:SF1">
    <property type="entry name" value="SHORT CHAIN DEHYDROGENASE"/>
    <property type="match status" value="1"/>
</dbReference>
<dbReference type="PRINTS" id="PR00081">
    <property type="entry name" value="GDHRDH"/>
</dbReference>
<accession>A0A1V9Z257</accession>
<dbReference type="STRING" id="74557.A0A1V9Z257"/>
<dbReference type="GO" id="GO:0016616">
    <property type="term" value="F:oxidoreductase activity, acting on the CH-OH group of donors, NAD or NADP as acceptor"/>
    <property type="evidence" value="ECO:0007669"/>
    <property type="project" value="TreeGrafter"/>
</dbReference>
<dbReference type="InterPro" id="IPR002347">
    <property type="entry name" value="SDR_fam"/>
</dbReference>
<dbReference type="Gene3D" id="3.40.50.720">
    <property type="entry name" value="NAD(P)-binding Rossmann-like Domain"/>
    <property type="match status" value="1"/>
</dbReference>
<dbReference type="InterPro" id="IPR052184">
    <property type="entry name" value="SDR_enzymes"/>
</dbReference>
<protein>
    <submittedName>
        <fullName evidence="1">Short chain dehydrogenase</fullName>
    </submittedName>
</protein>
<name>A0A1V9Z257_9STRA</name>
<proteinExistence type="predicted"/>
<dbReference type="Pfam" id="PF00106">
    <property type="entry name" value="adh_short"/>
    <property type="match status" value="1"/>
</dbReference>
<organism evidence="1 2">
    <name type="scientific">Thraustotheca clavata</name>
    <dbReference type="NCBI Taxonomy" id="74557"/>
    <lineage>
        <taxon>Eukaryota</taxon>
        <taxon>Sar</taxon>
        <taxon>Stramenopiles</taxon>
        <taxon>Oomycota</taxon>
        <taxon>Saprolegniomycetes</taxon>
        <taxon>Saprolegniales</taxon>
        <taxon>Achlyaceae</taxon>
        <taxon>Thraustotheca</taxon>
    </lineage>
</organism>
<keyword evidence="2" id="KW-1185">Reference proteome</keyword>
<sequence>MHITIISQFASIASWPSTGANRGIGLTYAKHYKAKGWNVTVREAASAVGATTPIDLLINNAGLLIADSLETATKANMNLQFEINVVGPFLVSPAFLPNLPLAHSGEKLAILAYMTSRMGSIDDNSSSGYYGYRASKNALHAVGKYVITGMTGMRGEITPEQSVAGLTAILEKVKMADNYHSNGSLLPW</sequence>